<reference evidence="1" key="1">
    <citation type="journal article" date="2014" name="Int. J. Syst. Evol. Microbiol.">
        <title>Complete genome sequence of Corynebacterium casei LMG S-19264T (=DSM 44701T), isolated from a smear-ripened cheese.</title>
        <authorList>
            <consortium name="US DOE Joint Genome Institute (JGI-PGF)"/>
            <person name="Walter F."/>
            <person name="Albersmeier A."/>
            <person name="Kalinowski J."/>
            <person name="Ruckert C."/>
        </authorList>
    </citation>
    <scope>NUCLEOTIDE SEQUENCE</scope>
    <source>
        <strain evidence="1">JCM 4059</strain>
    </source>
</reference>
<dbReference type="AlphaFoldDB" id="A0A919EB89"/>
<proteinExistence type="predicted"/>
<comment type="caution">
    <text evidence="1">The sequence shown here is derived from an EMBL/GenBank/DDBJ whole genome shotgun (WGS) entry which is preliminary data.</text>
</comment>
<sequence>MGGSFADRLDFLCTHDPRGPFTNPQVVRMLEERGLPAPSSTYMWQLRTGRADNPTKKHMDALADLFAVPQDYWSNRGTATTVNSMITRLNELKESGADPEQLHRQLRSFTKLMSQGVAPEALDEQLQTLIRLQEAGVTAATLKRLQDARVTDIAMRAVGLSDKGLTAAAAMIDQVRRLEGLPAES</sequence>
<name>A0A919EB89_9ACTN</name>
<gene>
    <name evidence="1" type="ORF">GCM10010218_12350</name>
</gene>
<accession>A0A919EB89</accession>
<dbReference type="Proteomes" id="UP000638313">
    <property type="component" value="Unassembled WGS sequence"/>
</dbReference>
<evidence type="ECO:0000313" key="2">
    <source>
        <dbReference type="Proteomes" id="UP000638313"/>
    </source>
</evidence>
<dbReference type="GO" id="GO:0003677">
    <property type="term" value="F:DNA binding"/>
    <property type="evidence" value="ECO:0007669"/>
    <property type="project" value="InterPro"/>
</dbReference>
<dbReference type="EMBL" id="BNBD01000002">
    <property type="protein sequence ID" value="GHF32816.1"/>
    <property type="molecule type" value="Genomic_DNA"/>
</dbReference>
<protein>
    <submittedName>
        <fullName evidence="1">XRE family transcriptional regulator</fullName>
    </submittedName>
</protein>
<keyword evidence="2" id="KW-1185">Reference proteome</keyword>
<organism evidence="1 2">
    <name type="scientific">Streptomyces mashuensis</name>
    <dbReference type="NCBI Taxonomy" id="33904"/>
    <lineage>
        <taxon>Bacteria</taxon>
        <taxon>Bacillati</taxon>
        <taxon>Actinomycetota</taxon>
        <taxon>Actinomycetes</taxon>
        <taxon>Kitasatosporales</taxon>
        <taxon>Streptomycetaceae</taxon>
        <taxon>Streptomyces</taxon>
    </lineage>
</organism>
<dbReference type="InterPro" id="IPR010982">
    <property type="entry name" value="Lambda_DNA-bd_dom_sf"/>
</dbReference>
<evidence type="ECO:0000313" key="1">
    <source>
        <dbReference type="EMBL" id="GHF32816.1"/>
    </source>
</evidence>
<reference evidence="1" key="2">
    <citation type="submission" date="2020-09" db="EMBL/GenBank/DDBJ databases">
        <authorList>
            <person name="Sun Q."/>
            <person name="Ohkuma M."/>
        </authorList>
    </citation>
    <scope>NUCLEOTIDE SEQUENCE</scope>
    <source>
        <strain evidence="1">JCM 4059</strain>
    </source>
</reference>
<dbReference type="Gene3D" id="1.10.260.40">
    <property type="entry name" value="lambda repressor-like DNA-binding domains"/>
    <property type="match status" value="1"/>
</dbReference>